<dbReference type="EMBL" id="DONK01000120">
    <property type="protein sequence ID" value="HBU51230.1"/>
    <property type="molecule type" value="Genomic_DNA"/>
</dbReference>
<sequence length="222" mass="24068">MSHHRTLLAAVLISSTFLTGCIIQVGDAKANNGDGLSSLFGNIHVEEHEHAGEISSVNGNVSLDHHAHAEQVSIVNGDLDIEQHVNLRAIDIVNGDINAGDHLQVRAGIATVNGDINLHKNSQIENSITSVNGDINLVGVTVKEDIETLNGDVNLSDMSVIFGDITYKKPDSKWFDSDDKPTLTIDKTVKIHGSIILNRPVSLVFENPAHHQKVVESYHVEQ</sequence>
<gene>
    <name evidence="2" type="ORF">DCW74_11030</name>
    <name evidence="3" type="ORF">DEB45_08210</name>
    <name evidence="1" type="ORF">EP13_07325</name>
</gene>
<accession>A0A075NV39</accession>
<dbReference type="STRING" id="589873.EP12_07425"/>
<evidence type="ECO:0000313" key="3">
    <source>
        <dbReference type="EMBL" id="HBU51230.1"/>
    </source>
</evidence>
<proteinExistence type="predicted"/>
<evidence type="ECO:0000313" key="5">
    <source>
        <dbReference type="Proteomes" id="UP000263517"/>
    </source>
</evidence>
<dbReference type="Gene3D" id="2.160.20.20">
    <property type="match status" value="1"/>
</dbReference>
<dbReference type="KEGG" id="aal:EP13_07325"/>
<dbReference type="AlphaFoldDB" id="A0A075NV39"/>
<dbReference type="PATRIC" id="fig|589873.4.peg.1611"/>
<dbReference type="Proteomes" id="UP000056090">
    <property type="component" value="Chromosome"/>
</dbReference>
<dbReference type="GeneID" id="78254724"/>
<organism evidence="1 4">
    <name type="scientific">Alteromonas australica</name>
    <dbReference type="NCBI Taxonomy" id="589873"/>
    <lineage>
        <taxon>Bacteria</taxon>
        <taxon>Pseudomonadati</taxon>
        <taxon>Pseudomonadota</taxon>
        <taxon>Gammaproteobacteria</taxon>
        <taxon>Alteromonadales</taxon>
        <taxon>Alteromonadaceae</taxon>
        <taxon>Alteromonas/Salinimonas group</taxon>
        <taxon>Alteromonas</taxon>
    </lineage>
</organism>
<dbReference type="EMBL" id="DNAN01000391">
    <property type="protein sequence ID" value="HAW76254.1"/>
    <property type="molecule type" value="Genomic_DNA"/>
</dbReference>
<dbReference type="OrthoDB" id="6321858at2"/>
<dbReference type="KEGG" id="aaus:EP12_07425"/>
<dbReference type="RefSeq" id="WP_044056697.1">
    <property type="nucleotide sequence ID" value="NZ_CAJXAX010000038.1"/>
</dbReference>
<protein>
    <submittedName>
        <fullName evidence="1">Uncharacterized protein</fullName>
    </submittedName>
</protein>
<reference evidence="5 6" key="2">
    <citation type="journal article" date="2018" name="Nat. Biotechnol.">
        <title>A standardized bacterial taxonomy based on genome phylogeny substantially revises the tree of life.</title>
        <authorList>
            <person name="Parks D.H."/>
            <person name="Chuvochina M."/>
            <person name="Waite D.W."/>
            <person name="Rinke C."/>
            <person name="Skarshewski A."/>
            <person name="Chaumeil P.A."/>
            <person name="Hugenholtz P."/>
        </authorList>
    </citation>
    <scope>NUCLEOTIDE SEQUENCE [LARGE SCALE GENOMIC DNA]</scope>
    <source>
        <strain evidence="3">UBA11621</strain>
        <strain evidence="2">UBA11978</strain>
    </source>
</reference>
<dbReference type="Proteomes" id="UP000263517">
    <property type="component" value="Unassembled WGS sequence"/>
</dbReference>
<dbReference type="InterPro" id="IPR012332">
    <property type="entry name" value="Autotransporter_pectin_lyase_C"/>
</dbReference>
<evidence type="ECO:0000313" key="1">
    <source>
        <dbReference type="EMBL" id="AIF98514.1"/>
    </source>
</evidence>
<name>A0A075NV39_9ALTE</name>
<dbReference type="EMBL" id="CP008849">
    <property type="protein sequence ID" value="AIF98514.1"/>
    <property type="molecule type" value="Genomic_DNA"/>
</dbReference>
<keyword evidence="4" id="KW-1185">Reference proteome</keyword>
<evidence type="ECO:0000313" key="4">
    <source>
        <dbReference type="Proteomes" id="UP000056090"/>
    </source>
</evidence>
<evidence type="ECO:0000313" key="2">
    <source>
        <dbReference type="EMBL" id="HAW76254.1"/>
    </source>
</evidence>
<dbReference type="PROSITE" id="PS51257">
    <property type="entry name" value="PROKAR_LIPOPROTEIN"/>
    <property type="match status" value="1"/>
</dbReference>
<reference evidence="1 4" key="1">
    <citation type="submission" date="2014-06" db="EMBL/GenBank/DDBJ databases">
        <title>Genomes of Alteromonas australica, a world apart.</title>
        <authorList>
            <person name="Gonzaga A."/>
            <person name="Lopez-Perez M."/>
            <person name="Rodriguez-Valera F."/>
        </authorList>
    </citation>
    <scope>NUCLEOTIDE SEQUENCE [LARGE SCALE GENOMIC DNA]</scope>
    <source>
        <strain evidence="1 4">H 17</strain>
    </source>
</reference>
<evidence type="ECO:0000313" key="6">
    <source>
        <dbReference type="Proteomes" id="UP000264779"/>
    </source>
</evidence>
<dbReference type="eggNOG" id="COG3595">
    <property type="taxonomic scope" value="Bacteria"/>
</dbReference>
<dbReference type="Proteomes" id="UP000264779">
    <property type="component" value="Unassembled WGS sequence"/>
</dbReference>